<feature type="domain" description="Peptidase M48" evidence="7">
    <location>
        <begin position="77"/>
        <end position="260"/>
    </location>
</feature>
<keyword evidence="3 6" id="KW-0378">Hydrolase</keyword>
<keyword evidence="4 6" id="KW-0862">Zinc</keyword>
<dbReference type="Pfam" id="PF01435">
    <property type="entry name" value="Peptidase_M48"/>
    <property type="match status" value="1"/>
</dbReference>
<dbReference type="GO" id="GO:0004222">
    <property type="term" value="F:metalloendopeptidase activity"/>
    <property type="evidence" value="ECO:0007669"/>
    <property type="project" value="InterPro"/>
</dbReference>
<dbReference type="InterPro" id="IPR001915">
    <property type="entry name" value="Peptidase_M48"/>
</dbReference>
<dbReference type="Gene3D" id="3.30.2010.10">
    <property type="entry name" value="Metalloproteases ('zincins'), catalytic domain"/>
    <property type="match status" value="1"/>
</dbReference>
<comment type="similarity">
    <text evidence="6">Belongs to the peptidase M48 family.</text>
</comment>
<evidence type="ECO:0000259" key="7">
    <source>
        <dbReference type="Pfam" id="PF01435"/>
    </source>
</evidence>
<organism evidence="8 9">
    <name type="scientific">Candidatus Thermochlorobacter aerophilus</name>
    <dbReference type="NCBI Taxonomy" id="1868324"/>
    <lineage>
        <taxon>Bacteria</taxon>
        <taxon>Pseudomonadati</taxon>
        <taxon>Chlorobiota</taxon>
        <taxon>Chlorobiia</taxon>
        <taxon>Chlorobiales</taxon>
        <taxon>Candidatus Thermochlorobacteriaceae</taxon>
        <taxon>Candidatus Thermochlorobacter</taxon>
    </lineage>
</organism>
<evidence type="ECO:0000256" key="4">
    <source>
        <dbReference type="ARBA" id="ARBA00022833"/>
    </source>
</evidence>
<dbReference type="Proteomes" id="UP000266389">
    <property type="component" value="Unassembled WGS sequence"/>
</dbReference>
<evidence type="ECO:0000256" key="6">
    <source>
        <dbReference type="RuleBase" id="RU003983"/>
    </source>
</evidence>
<protein>
    <submittedName>
        <fullName evidence="8">M48 family peptidase</fullName>
    </submittedName>
</protein>
<dbReference type="GO" id="GO:0051603">
    <property type="term" value="P:proteolysis involved in protein catabolic process"/>
    <property type="evidence" value="ECO:0007669"/>
    <property type="project" value="TreeGrafter"/>
</dbReference>
<dbReference type="CDD" id="cd07331">
    <property type="entry name" value="M48C_Oma1_like"/>
    <property type="match status" value="1"/>
</dbReference>
<evidence type="ECO:0000313" key="8">
    <source>
        <dbReference type="EMBL" id="RFM25420.1"/>
    </source>
</evidence>
<dbReference type="InterPro" id="IPR051156">
    <property type="entry name" value="Mito/Outer_Membr_Metalloprot"/>
</dbReference>
<dbReference type="PANTHER" id="PTHR22726">
    <property type="entry name" value="METALLOENDOPEPTIDASE OMA1"/>
    <property type="match status" value="1"/>
</dbReference>
<reference evidence="8 9" key="1">
    <citation type="journal article" date="2011" name="ISME J.">
        <title>Community ecology of hot spring cyanobacterial mats: predominant populations and their functional potential.</title>
        <authorList>
            <person name="Klatt C.G."/>
            <person name="Wood J.M."/>
            <person name="Rusch D.B."/>
            <person name="Bateson M.M."/>
            <person name="Hamamura N."/>
            <person name="Heidelberg J.F."/>
            <person name="Grossman A.R."/>
            <person name="Bhaya D."/>
            <person name="Cohan F.M."/>
            <person name="Kuhl M."/>
            <person name="Bryant D.A."/>
            <person name="Ward D.M."/>
        </authorList>
    </citation>
    <scope>NUCLEOTIDE SEQUENCE [LARGE SCALE GENOMIC DNA]</scope>
    <source>
        <strain evidence="8">OS</strain>
    </source>
</reference>
<name>A0A395M3T2_9BACT</name>
<keyword evidence="2" id="KW-0479">Metal-binding</keyword>
<accession>A0A395M3T2</accession>
<evidence type="ECO:0000256" key="5">
    <source>
        <dbReference type="ARBA" id="ARBA00023049"/>
    </source>
</evidence>
<dbReference type="PANTHER" id="PTHR22726:SF1">
    <property type="entry name" value="METALLOENDOPEPTIDASE OMA1, MITOCHONDRIAL"/>
    <property type="match status" value="1"/>
</dbReference>
<evidence type="ECO:0000256" key="1">
    <source>
        <dbReference type="ARBA" id="ARBA00022670"/>
    </source>
</evidence>
<dbReference type="GO" id="GO:0016020">
    <property type="term" value="C:membrane"/>
    <property type="evidence" value="ECO:0007669"/>
    <property type="project" value="TreeGrafter"/>
</dbReference>
<evidence type="ECO:0000313" key="9">
    <source>
        <dbReference type="Proteomes" id="UP000266389"/>
    </source>
</evidence>
<comment type="cofactor">
    <cofactor evidence="6">
        <name>Zn(2+)</name>
        <dbReference type="ChEBI" id="CHEBI:29105"/>
    </cofactor>
    <text evidence="6">Binds 1 zinc ion per subunit.</text>
</comment>
<gene>
    <name evidence="8" type="ORF">D0433_00565</name>
</gene>
<proteinExistence type="inferred from homology"/>
<dbReference type="GO" id="GO:0046872">
    <property type="term" value="F:metal ion binding"/>
    <property type="evidence" value="ECO:0007669"/>
    <property type="project" value="UniProtKB-KW"/>
</dbReference>
<evidence type="ECO:0000256" key="3">
    <source>
        <dbReference type="ARBA" id="ARBA00022801"/>
    </source>
</evidence>
<sequence length="272" mass="30314">MSLRLHPLAAGILFTLVLAFAIWACRTVAITGRQQLNLIPRQTILAMSYEQYAAFLSRARLSNDVAQTELVRRVGRRIQAAVERYFAEQGLSAQLEGYQWEFNLVESPEVNAWCMPGGKVVFYTGILPITKDEEGLAVVMGHEIAHAVAEHGNERMSKGLLAELGGVALDVALKDRPQQTRQLFFAAYGLGAQLGVILPFSRLQESEADRLGLIFMAMAGYNPNAAPEFWKRMAALGGKKPPEFFSTHPSDETRIRDLQNAIPEAMKYYRKN</sequence>
<keyword evidence="1 6" id="KW-0645">Protease</keyword>
<keyword evidence="5 6" id="KW-0482">Metalloprotease</keyword>
<dbReference type="EMBL" id="PHFL01000002">
    <property type="protein sequence ID" value="RFM25420.1"/>
    <property type="molecule type" value="Genomic_DNA"/>
</dbReference>
<comment type="caution">
    <text evidence="8">The sequence shown here is derived from an EMBL/GenBank/DDBJ whole genome shotgun (WGS) entry which is preliminary data.</text>
</comment>
<evidence type="ECO:0000256" key="2">
    <source>
        <dbReference type="ARBA" id="ARBA00022723"/>
    </source>
</evidence>
<dbReference type="AlphaFoldDB" id="A0A395M3T2"/>